<keyword evidence="2" id="KW-1185">Reference proteome</keyword>
<accession>A0ABR7ZSC3</accession>
<name>A0ABR7ZSC3_9CYAN</name>
<evidence type="ECO:0000313" key="1">
    <source>
        <dbReference type="EMBL" id="MBD2186712.1"/>
    </source>
</evidence>
<comment type="caution">
    <text evidence="1">The sequence shown here is derived from an EMBL/GenBank/DDBJ whole genome shotgun (WGS) entry which is preliminary data.</text>
</comment>
<protein>
    <submittedName>
        <fullName evidence="1">Uncharacterized protein</fullName>
    </submittedName>
</protein>
<gene>
    <name evidence="1" type="ORF">H6F41_00970</name>
</gene>
<reference evidence="1 2" key="1">
    <citation type="journal article" date="2020" name="ISME J.">
        <title>Comparative genomics reveals insights into cyanobacterial evolution and habitat adaptation.</title>
        <authorList>
            <person name="Chen M.Y."/>
            <person name="Teng W.K."/>
            <person name="Zhao L."/>
            <person name="Hu C.X."/>
            <person name="Zhou Y.K."/>
            <person name="Han B.P."/>
            <person name="Song L.R."/>
            <person name="Shu W.S."/>
        </authorList>
    </citation>
    <scope>NUCLEOTIDE SEQUENCE [LARGE SCALE GENOMIC DNA]</scope>
    <source>
        <strain evidence="1 2">FACHB-723</strain>
    </source>
</reference>
<dbReference type="Proteomes" id="UP000642094">
    <property type="component" value="Unassembled WGS sequence"/>
</dbReference>
<sequence>MKRHNFDIGNWELSNFFSPIRDKRDVILLLMKTVKLINSKVPVDPNRKGGEITLLVSKMSRLFFESEAKIFSIRFPFVIRESEEDLSISSVYVENIDSTVTSSVISIFSSEFDFPDILDFAEYIDTNANTDKQIWHLVRELLFFEDGYIRFDHDPKNANATYHPLNHFDVFYTDQCSFKVGTHKKLSIEDMIDVLDRETPCRYLT</sequence>
<dbReference type="EMBL" id="JACJQB010000001">
    <property type="protein sequence ID" value="MBD2186712.1"/>
    <property type="molecule type" value="Genomic_DNA"/>
</dbReference>
<organism evidence="1 2">
    <name type="scientific">Pseudanabaena mucicola FACHB-723</name>
    <dbReference type="NCBI Taxonomy" id="2692860"/>
    <lineage>
        <taxon>Bacteria</taxon>
        <taxon>Bacillati</taxon>
        <taxon>Cyanobacteriota</taxon>
        <taxon>Cyanophyceae</taxon>
        <taxon>Pseudanabaenales</taxon>
        <taxon>Pseudanabaenaceae</taxon>
        <taxon>Pseudanabaena</taxon>
    </lineage>
</organism>
<proteinExistence type="predicted"/>
<evidence type="ECO:0000313" key="2">
    <source>
        <dbReference type="Proteomes" id="UP000642094"/>
    </source>
</evidence>
<dbReference type="RefSeq" id="WP_190401589.1">
    <property type="nucleotide sequence ID" value="NZ_JACJQB010000001.1"/>
</dbReference>